<accession>A0AAN1CVG0</accession>
<dbReference type="RefSeq" id="WP_020332940.1">
    <property type="nucleotide sequence ID" value="NZ_ATFJ01000001.1"/>
</dbReference>
<keyword evidence="3" id="KW-1185">Reference proteome</keyword>
<dbReference type="Pfam" id="PF16036">
    <property type="entry name" value="Chalcone_3"/>
    <property type="match status" value="1"/>
</dbReference>
<dbReference type="Proteomes" id="UP000092741">
    <property type="component" value="Chromosome 1"/>
</dbReference>
<dbReference type="KEGG" id="vna:PN96_07855"/>
<evidence type="ECO:0000259" key="1">
    <source>
        <dbReference type="Pfam" id="PF16036"/>
    </source>
</evidence>
<protein>
    <recommendedName>
        <fullName evidence="1">Chalcone isomerase domain-containing protein</fullName>
    </recommendedName>
</protein>
<dbReference type="GeneID" id="70912706"/>
<gene>
    <name evidence="2" type="ORF">BA890_05495</name>
</gene>
<sequence>MKSLQGKLTKNLISVLLLSGLILPVPLYAQSAGADTAHVNTAQWRQWKTVGEAKLTWFIFDIYESRLRAPDGRYQVSADVSPHPIALEIYYKRDVTKQQLLEVTDEQWQKLGIEQSLRQQWLTILNMMYPTIKKGDELAYVTDGKTGHLLHRRAGDAYPQTVGYVKDEALNDAFLSIWLSPKTEFPKLRKQLIGQVTQ</sequence>
<evidence type="ECO:0000313" key="3">
    <source>
        <dbReference type="Proteomes" id="UP000092741"/>
    </source>
</evidence>
<proteinExistence type="predicted"/>
<evidence type="ECO:0000313" key="2">
    <source>
        <dbReference type="EMBL" id="ANQ12231.1"/>
    </source>
</evidence>
<dbReference type="AlphaFoldDB" id="A0AAN1CVG0"/>
<dbReference type="InterPro" id="IPR016087">
    <property type="entry name" value="Chalcone_isomerase"/>
</dbReference>
<name>A0AAN1CVG0_VIBNA</name>
<feature type="domain" description="Chalcone isomerase" evidence="1">
    <location>
        <begin position="58"/>
        <end position="194"/>
    </location>
</feature>
<reference evidence="2 3" key="1">
    <citation type="submission" date="2016-07" db="EMBL/GenBank/DDBJ databases">
        <title>Developing Vibrio natriegens as a novel, fast-growing host for biotechnology.</title>
        <authorList>
            <person name="Weinstock M.T."/>
            <person name="Hesek E.D."/>
            <person name="Wilson C.M."/>
            <person name="Gibson D.G."/>
        </authorList>
    </citation>
    <scope>NUCLEOTIDE SEQUENCE [LARGE SCALE GENOMIC DNA]</scope>
    <source>
        <strain evidence="2 3">ATCC 14048</strain>
    </source>
</reference>
<dbReference type="EMBL" id="CP016345">
    <property type="protein sequence ID" value="ANQ12231.1"/>
    <property type="molecule type" value="Genomic_DNA"/>
</dbReference>
<organism evidence="2 3">
    <name type="scientific">Vibrio natriegens NBRC 15636 = ATCC 14048 = DSM 759</name>
    <dbReference type="NCBI Taxonomy" id="1219067"/>
    <lineage>
        <taxon>Bacteria</taxon>
        <taxon>Pseudomonadati</taxon>
        <taxon>Pseudomonadota</taxon>
        <taxon>Gammaproteobacteria</taxon>
        <taxon>Vibrionales</taxon>
        <taxon>Vibrionaceae</taxon>
        <taxon>Vibrio</taxon>
    </lineage>
</organism>